<dbReference type="AlphaFoldDB" id="F1T4F9"/>
<accession>F1T4F9</accession>
<keyword evidence="6" id="KW-0598">Phosphotransferase system</keyword>
<proteinExistence type="predicted"/>
<evidence type="ECO:0000256" key="3">
    <source>
        <dbReference type="ARBA" id="ARBA00022490"/>
    </source>
</evidence>
<dbReference type="EMBL" id="ACGK02000001">
    <property type="protein sequence ID" value="EGF23603.1"/>
    <property type="molecule type" value="Genomic_DNA"/>
</dbReference>
<dbReference type="GO" id="GO:0005737">
    <property type="term" value="C:cytoplasm"/>
    <property type="evidence" value="ECO:0007669"/>
    <property type="project" value="UniProtKB-SubCell"/>
</dbReference>
<evidence type="ECO:0000256" key="1">
    <source>
        <dbReference type="ARBA" id="ARBA00004496"/>
    </source>
</evidence>
<evidence type="ECO:0000256" key="2">
    <source>
        <dbReference type="ARBA" id="ARBA00022448"/>
    </source>
</evidence>
<dbReference type="SUPFAM" id="SSF52728">
    <property type="entry name" value="PTS IIb component"/>
    <property type="match status" value="1"/>
</dbReference>
<dbReference type="OrthoDB" id="9788818at2"/>
<comment type="subcellular location">
    <subcellularLocation>
        <location evidence="1">Cytoplasm</location>
    </subcellularLocation>
</comment>
<gene>
    <name evidence="9" type="ORF">HMPREF0091_10550</name>
</gene>
<dbReference type="GeneID" id="93210157"/>
<keyword evidence="7" id="KW-0418">Kinase</keyword>
<dbReference type="GO" id="GO:0009401">
    <property type="term" value="P:phosphoenolpyruvate-dependent sugar phosphotransferase system"/>
    <property type="evidence" value="ECO:0007669"/>
    <property type="project" value="UniProtKB-KW"/>
</dbReference>
<dbReference type="Proteomes" id="UP000005947">
    <property type="component" value="Unassembled WGS sequence"/>
</dbReference>
<feature type="domain" description="PTS EIIB type-4" evidence="8">
    <location>
        <begin position="1"/>
        <end position="157"/>
    </location>
</feature>
<protein>
    <submittedName>
        <fullName evidence="9">PTS system sorbose subfamily IIB component</fullName>
    </submittedName>
</protein>
<dbReference type="InterPro" id="IPR004720">
    <property type="entry name" value="PTS_IIB_sorbose-sp"/>
</dbReference>
<name>F1T4F9_9ACTN</name>
<keyword evidence="4" id="KW-0762">Sugar transport</keyword>
<evidence type="ECO:0000313" key="9">
    <source>
        <dbReference type="EMBL" id="EGF23603.1"/>
    </source>
</evidence>
<evidence type="ECO:0000256" key="4">
    <source>
        <dbReference type="ARBA" id="ARBA00022597"/>
    </source>
</evidence>
<evidence type="ECO:0000313" key="10">
    <source>
        <dbReference type="Proteomes" id="UP000005947"/>
    </source>
</evidence>
<dbReference type="RefSeq" id="WP_006302731.1">
    <property type="nucleotide sequence ID" value="NZ_ACGK02000001.1"/>
</dbReference>
<dbReference type="InterPro" id="IPR036667">
    <property type="entry name" value="PTS_IIB_sorbose-sp_sf"/>
</dbReference>
<keyword evidence="10" id="KW-1185">Reference proteome</keyword>
<dbReference type="Pfam" id="PF03830">
    <property type="entry name" value="PTSIIB_sorb"/>
    <property type="match status" value="1"/>
</dbReference>
<evidence type="ECO:0000256" key="7">
    <source>
        <dbReference type="ARBA" id="ARBA00022777"/>
    </source>
</evidence>
<dbReference type="CDD" id="cd00001">
    <property type="entry name" value="PTS_IIB_man"/>
    <property type="match status" value="1"/>
</dbReference>
<dbReference type="GO" id="GO:0016301">
    <property type="term" value="F:kinase activity"/>
    <property type="evidence" value="ECO:0007669"/>
    <property type="project" value="UniProtKB-KW"/>
</dbReference>
<dbReference type="eggNOG" id="COG3444">
    <property type="taxonomic scope" value="Bacteria"/>
</dbReference>
<comment type="caution">
    <text evidence="9">The sequence shown here is derived from an EMBL/GenBank/DDBJ whole genome shotgun (WGS) entry which is preliminary data.</text>
</comment>
<evidence type="ECO:0000259" key="8">
    <source>
        <dbReference type="PROSITE" id="PS51101"/>
    </source>
</evidence>
<dbReference type="PROSITE" id="PS51101">
    <property type="entry name" value="PTS_EIIB_TYPE_4"/>
    <property type="match status" value="1"/>
</dbReference>
<keyword evidence="3" id="KW-0963">Cytoplasm</keyword>
<evidence type="ECO:0000256" key="6">
    <source>
        <dbReference type="ARBA" id="ARBA00022683"/>
    </source>
</evidence>
<dbReference type="GO" id="GO:0008982">
    <property type="term" value="F:protein-N(PI)-phosphohistidine-sugar phosphotransferase activity"/>
    <property type="evidence" value="ECO:0007669"/>
    <property type="project" value="InterPro"/>
</dbReference>
<dbReference type="Gene3D" id="3.40.35.10">
    <property type="entry name" value="Phosphotransferase system, sorbose subfamily IIB component"/>
    <property type="match status" value="1"/>
</dbReference>
<evidence type="ECO:0000256" key="5">
    <source>
        <dbReference type="ARBA" id="ARBA00022679"/>
    </source>
</evidence>
<reference evidence="9 10" key="1">
    <citation type="submission" date="2011-02" db="EMBL/GenBank/DDBJ databases">
        <authorList>
            <person name="Muzny D."/>
            <person name="Qin X."/>
            <person name="Buhay C."/>
            <person name="Dugan-Rocha S."/>
            <person name="Ding Y."/>
            <person name="Chen G."/>
            <person name="Hawes A."/>
            <person name="Holder M."/>
            <person name="Jhangiani S."/>
            <person name="Johnson A."/>
            <person name="Khan Z."/>
            <person name="Li Z."/>
            <person name="Liu W."/>
            <person name="Liu X."/>
            <person name="Perez L."/>
            <person name="Shen H."/>
            <person name="Wang Q."/>
            <person name="Watt J."/>
            <person name="Xi L."/>
            <person name="Xin Y."/>
            <person name="Zhou J."/>
            <person name="Deng J."/>
            <person name="Jiang H."/>
            <person name="Liu Y."/>
            <person name="Qu J."/>
            <person name="Song X.-Z."/>
            <person name="Zhang L."/>
            <person name="Villasana D."/>
            <person name="Johnson A."/>
            <person name="Liu J."/>
            <person name="Liyanage D."/>
            <person name="Lorensuhewa L."/>
            <person name="Robinson T."/>
            <person name="Song A."/>
            <person name="Song B.-B."/>
            <person name="Dinh H."/>
            <person name="Thornton R."/>
            <person name="Coyle M."/>
            <person name="Francisco L."/>
            <person name="Jackson L."/>
            <person name="Javaid M."/>
            <person name="Korchina V."/>
            <person name="Kovar C."/>
            <person name="Mata R."/>
            <person name="Mathew T."/>
            <person name="Ngo R."/>
            <person name="Nguyen L."/>
            <person name="Nguyen N."/>
            <person name="Okwuonu G."/>
            <person name="Ongeri F."/>
            <person name="Pham C."/>
            <person name="Simmons D."/>
            <person name="Wilczek-Boney K."/>
            <person name="Hale W."/>
            <person name="Jakkamsetti A."/>
            <person name="Pham P."/>
            <person name="Ruth R."/>
            <person name="San Lucas F."/>
            <person name="Warren J."/>
            <person name="Zhang J."/>
            <person name="Zhao Z."/>
            <person name="Zhou C."/>
            <person name="Zhu D."/>
            <person name="Lee S."/>
            <person name="Bess C."/>
            <person name="Blankenburg K."/>
            <person name="Forbes L."/>
            <person name="Fu Q."/>
            <person name="Gubbala S."/>
            <person name="Hirani K."/>
            <person name="Jayaseelan J.C."/>
            <person name="Lara F."/>
            <person name="Munidasa M."/>
            <person name="Palculict T."/>
            <person name="Patil S."/>
            <person name="Pu L.-L."/>
            <person name="Saada N."/>
            <person name="Tang L."/>
            <person name="Weissenberger G."/>
            <person name="Zhu Y."/>
            <person name="Hemphill L."/>
            <person name="Shang Y."/>
            <person name="Youmans B."/>
            <person name="Ayvaz T."/>
            <person name="Ross M."/>
            <person name="Santibanez J."/>
            <person name="Aqrawi P."/>
            <person name="Gross S."/>
            <person name="Joshi V."/>
            <person name="Fowler G."/>
            <person name="Nazareth L."/>
            <person name="Reid J."/>
            <person name="Worley K."/>
            <person name="Petrosino J."/>
            <person name="Highlander S."/>
            <person name="Gibbs R."/>
        </authorList>
    </citation>
    <scope>NUCLEOTIDE SEQUENCE [LARGE SCALE GENOMIC DNA]</scope>
    <source>
        <strain evidence="9 10">DSM 15829</strain>
    </source>
</reference>
<keyword evidence="2" id="KW-0813">Transport</keyword>
<keyword evidence="5" id="KW-0808">Transferase</keyword>
<organism evidence="9 10">
    <name type="scientific">Fannyhessea vaginae DSM 15829</name>
    <dbReference type="NCBI Taxonomy" id="525256"/>
    <lineage>
        <taxon>Bacteria</taxon>
        <taxon>Bacillati</taxon>
        <taxon>Actinomycetota</taxon>
        <taxon>Coriobacteriia</taxon>
        <taxon>Coriobacteriales</taxon>
        <taxon>Atopobiaceae</taxon>
        <taxon>Fannyhessea</taxon>
    </lineage>
</organism>
<sequence>MITVCRVDHRLLHGQVVFAWIGASGSDCILIANDDVATNELRASALRMAKPGTTKLVMKSIDDSIAALNSGVTDKYKLFVLCETIEDAYKLACNTHAISEINIGGAKNSSERKRISPAVCVSQQDIKCLKDLSDRGISCYLQQVPNDKKVDVLDLID</sequence>